<evidence type="ECO:0000256" key="6">
    <source>
        <dbReference type="SAM" id="Coils"/>
    </source>
</evidence>
<dbReference type="PRINTS" id="PR00404">
    <property type="entry name" value="MADSDOMAIN"/>
</dbReference>
<proteinExistence type="predicted"/>
<dbReference type="Gene3D" id="3.40.1810.10">
    <property type="entry name" value="Transcription factor, MADS-box"/>
    <property type="match status" value="1"/>
</dbReference>
<keyword evidence="5" id="KW-0539">Nucleus</keyword>
<dbReference type="Proteomes" id="UP000243459">
    <property type="component" value="Chromosome 3"/>
</dbReference>
<dbReference type="PANTHER" id="PTHR11945:SF776">
    <property type="entry name" value="AGAMOUS-LIKE 50-RELATED"/>
    <property type="match status" value="1"/>
</dbReference>
<dbReference type="Pfam" id="PF00319">
    <property type="entry name" value="SRF-TF"/>
    <property type="match status" value="1"/>
</dbReference>
<dbReference type="GO" id="GO:0000981">
    <property type="term" value="F:DNA-binding transcription factor activity, RNA polymerase II-specific"/>
    <property type="evidence" value="ECO:0007669"/>
    <property type="project" value="TreeGrafter"/>
</dbReference>
<dbReference type="OMA" id="SKRHTTI"/>
<protein>
    <recommendedName>
        <fullName evidence="7">MADS-box domain-containing protein</fullName>
    </recommendedName>
</protein>
<sequence>MARKNKATTGGRKKIAIERIASEEARHVCFSKRRNGVFTKATDLSTLCGAEVAVIVNSPAGNPYSFGSPGVSEVVNRFLSRNPMRNAEDVYRMSRIRELNAQCMELSRRLDEANAKKAEMERRVKEVVERNVYCKLAEESEGVGVRELRAVEEAMGGVRMPHWLRVLSID</sequence>
<dbReference type="GO" id="GO:0000978">
    <property type="term" value="F:RNA polymerase II cis-regulatory region sequence-specific DNA binding"/>
    <property type="evidence" value="ECO:0007669"/>
    <property type="project" value="TreeGrafter"/>
</dbReference>
<feature type="domain" description="MADS-box" evidence="7">
    <location>
        <begin position="10"/>
        <end position="70"/>
    </location>
</feature>
<organism evidence="8 9">
    <name type="scientific">Asparagus officinalis</name>
    <name type="common">Garden asparagus</name>
    <dbReference type="NCBI Taxonomy" id="4686"/>
    <lineage>
        <taxon>Eukaryota</taxon>
        <taxon>Viridiplantae</taxon>
        <taxon>Streptophyta</taxon>
        <taxon>Embryophyta</taxon>
        <taxon>Tracheophyta</taxon>
        <taxon>Spermatophyta</taxon>
        <taxon>Magnoliopsida</taxon>
        <taxon>Liliopsida</taxon>
        <taxon>Asparagales</taxon>
        <taxon>Asparagaceae</taxon>
        <taxon>Asparagoideae</taxon>
        <taxon>Asparagus</taxon>
    </lineage>
</organism>
<dbReference type="AlphaFoldDB" id="A0A5P1F8Y0"/>
<keyword evidence="6" id="KW-0175">Coiled coil</keyword>
<evidence type="ECO:0000313" key="9">
    <source>
        <dbReference type="Proteomes" id="UP000243459"/>
    </source>
</evidence>
<keyword evidence="2" id="KW-0805">Transcription regulation</keyword>
<dbReference type="InterPro" id="IPR002100">
    <property type="entry name" value="TF_MADSbox"/>
</dbReference>
<evidence type="ECO:0000313" key="8">
    <source>
        <dbReference type="EMBL" id="ONK74564.1"/>
    </source>
</evidence>
<dbReference type="SUPFAM" id="SSF55455">
    <property type="entry name" value="SRF-like"/>
    <property type="match status" value="1"/>
</dbReference>
<evidence type="ECO:0000256" key="4">
    <source>
        <dbReference type="ARBA" id="ARBA00023163"/>
    </source>
</evidence>
<dbReference type="Gramene" id="ONK74564">
    <property type="protein sequence ID" value="ONK74564"/>
    <property type="gene ID" value="A4U43_C03F7730"/>
</dbReference>
<evidence type="ECO:0000256" key="1">
    <source>
        <dbReference type="ARBA" id="ARBA00004123"/>
    </source>
</evidence>
<evidence type="ECO:0000256" key="3">
    <source>
        <dbReference type="ARBA" id="ARBA00023125"/>
    </source>
</evidence>
<keyword evidence="4" id="KW-0804">Transcription</keyword>
<dbReference type="FunFam" id="3.40.1810.10:FF:000006">
    <property type="entry name" value="Agamous-like MADS-box protein AGL62"/>
    <property type="match status" value="1"/>
</dbReference>
<dbReference type="PROSITE" id="PS50066">
    <property type="entry name" value="MADS_BOX_2"/>
    <property type="match status" value="1"/>
</dbReference>
<feature type="coiled-coil region" evidence="6">
    <location>
        <begin position="96"/>
        <end position="130"/>
    </location>
</feature>
<dbReference type="GO" id="GO:0005634">
    <property type="term" value="C:nucleus"/>
    <property type="evidence" value="ECO:0007669"/>
    <property type="project" value="UniProtKB-SubCell"/>
</dbReference>
<reference evidence="9" key="1">
    <citation type="journal article" date="2017" name="Nat. Commun.">
        <title>The asparagus genome sheds light on the origin and evolution of a young Y chromosome.</title>
        <authorList>
            <person name="Harkess A."/>
            <person name="Zhou J."/>
            <person name="Xu C."/>
            <person name="Bowers J.E."/>
            <person name="Van der Hulst R."/>
            <person name="Ayyampalayam S."/>
            <person name="Mercati F."/>
            <person name="Riccardi P."/>
            <person name="McKain M.R."/>
            <person name="Kakrana A."/>
            <person name="Tang H."/>
            <person name="Ray J."/>
            <person name="Groenendijk J."/>
            <person name="Arikit S."/>
            <person name="Mathioni S.M."/>
            <person name="Nakano M."/>
            <person name="Shan H."/>
            <person name="Telgmann-Rauber A."/>
            <person name="Kanno A."/>
            <person name="Yue Z."/>
            <person name="Chen H."/>
            <person name="Li W."/>
            <person name="Chen Y."/>
            <person name="Xu X."/>
            <person name="Zhang Y."/>
            <person name="Luo S."/>
            <person name="Chen H."/>
            <person name="Gao J."/>
            <person name="Mao Z."/>
            <person name="Pires J.C."/>
            <person name="Luo M."/>
            <person name="Kudrna D."/>
            <person name="Wing R.A."/>
            <person name="Meyers B.C."/>
            <person name="Yi K."/>
            <person name="Kong H."/>
            <person name="Lavrijsen P."/>
            <person name="Sunseri F."/>
            <person name="Falavigna A."/>
            <person name="Ye Y."/>
            <person name="Leebens-Mack J.H."/>
            <person name="Chen G."/>
        </authorList>
    </citation>
    <scope>NUCLEOTIDE SEQUENCE [LARGE SCALE GENOMIC DNA]</scope>
    <source>
        <strain evidence="9">cv. DH0086</strain>
    </source>
</reference>
<comment type="subcellular location">
    <subcellularLocation>
        <location evidence="1">Nucleus</location>
    </subcellularLocation>
</comment>
<evidence type="ECO:0000256" key="5">
    <source>
        <dbReference type="ARBA" id="ARBA00023242"/>
    </source>
</evidence>
<dbReference type="SMART" id="SM00432">
    <property type="entry name" value="MADS"/>
    <property type="match status" value="1"/>
</dbReference>
<dbReference type="GO" id="GO:0046983">
    <property type="term" value="F:protein dimerization activity"/>
    <property type="evidence" value="ECO:0007669"/>
    <property type="project" value="InterPro"/>
</dbReference>
<name>A0A5P1F8Y0_ASPOF</name>
<dbReference type="EMBL" id="CM007383">
    <property type="protein sequence ID" value="ONK74564.1"/>
    <property type="molecule type" value="Genomic_DNA"/>
</dbReference>
<keyword evidence="3" id="KW-0238">DNA-binding</keyword>
<keyword evidence="9" id="KW-1185">Reference proteome</keyword>
<accession>A0A5P1F8Y0</accession>
<dbReference type="InterPro" id="IPR036879">
    <property type="entry name" value="TF_MADSbox_sf"/>
</dbReference>
<dbReference type="PANTHER" id="PTHR11945">
    <property type="entry name" value="MADS BOX PROTEIN"/>
    <property type="match status" value="1"/>
</dbReference>
<evidence type="ECO:0000259" key="7">
    <source>
        <dbReference type="PROSITE" id="PS50066"/>
    </source>
</evidence>
<gene>
    <name evidence="8" type="ORF">A4U43_C03F7730</name>
</gene>
<evidence type="ECO:0000256" key="2">
    <source>
        <dbReference type="ARBA" id="ARBA00023015"/>
    </source>
</evidence>
<dbReference type="OrthoDB" id="778914at2759"/>